<dbReference type="OrthoDB" id="2247203at2759"/>
<name>A0A0C9MKS6_9FUNG</name>
<proteinExistence type="predicted"/>
<reference evidence="1" key="1">
    <citation type="submission" date="2014-09" db="EMBL/GenBank/DDBJ databases">
        <title>Draft genome sequence of an oleaginous Mucoromycotina fungus Mucor ambiguus NBRC6742.</title>
        <authorList>
            <person name="Takeda I."/>
            <person name="Yamane N."/>
            <person name="Morita T."/>
            <person name="Tamano K."/>
            <person name="Machida M."/>
            <person name="Baker S."/>
            <person name="Koike H."/>
        </authorList>
    </citation>
    <scope>NUCLEOTIDE SEQUENCE</scope>
    <source>
        <strain evidence="1">NBRC 6742</strain>
    </source>
</reference>
<sequence length="203" mass="23731">MNFVNDQDLIKIKNAAIHKMTILHYDSNGFRGSLRLLKDNNEYYNVHVTDEIMLEYIVTQLKKTDKISVMGEFSIEHWKNKLGNPYHTTHIQAQCLQINDFICFKSAGTPAMHVQFRLMVFLAQNLPDASKVSTRFNAKTIDDMIRKIIVHIYPNDKKRHNVDNLRAARDKVRKTLYEHNVSELQVIQQGNKQLLNKLTEYSK</sequence>
<evidence type="ECO:0000313" key="1">
    <source>
        <dbReference type="EMBL" id="GAN02463.1"/>
    </source>
</evidence>
<dbReference type="AlphaFoldDB" id="A0A0C9MKS6"/>
<dbReference type="EMBL" id="DF836311">
    <property type="protein sequence ID" value="GAN02463.1"/>
    <property type="molecule type" value="Genomic_DNA"/>
</dbReference>
<gene>
    <name evidence="1" type="ORF">MAM1_0022c01907</name>
</gene>
<organism evidence="1">
    <name type="scientific">Mucor ambiguus</name>
    <dbReference type="NCBI Taxonomy" id="91626"/>
    <lineage>
        <taxon>Eukaryota</taxon>
        <taxon>Fungi</taxon>
        <taxon>Fungi incertae sedis</taxon>
        <taxon>Mucoromycota</taxon>
        <taxon>Mucoromycotina</taxon>
        <taxon>Mucoromycetes</taxon>
        <taxon>Mucorales</taxon>
        <taxon>Mucorineae</taxon>
        <taxon>Mucoraceae</taxon>
        <taxon>Mucor</taxon>
    </lineage>
</organism>
<evidence type="ECO:0000313" key="2">
    <source>
        <dbReference type="Proteomes" id="UP000053815"/>
    </source>
</evidence>
<dbReference type="Proteomes" id="UP000053815">
    <property type="component" value="Unassembled WGS sequence"/>
</dbReference>
<accession>A0A0C9MKS6</accession>
<protein>
    <submittedName>
        <fullName evidence="1">Uncharacterized protein</fullName>
    </submittedName>
</protein>
<keyword evidence="2" id="KW-1185">Reference proteome</keyword>